<dbReference type="AlphaFoldDB" id="A0ABD3P0N7"/>
<feature type="coiled-coil region" evidence="1">
    <location>
        <begin position="343"/>
        <end position="374"/>
    </location>
</feature>
<organism evidence="3 4">
    <name type="scientific">Stephanodiscus triporus</name>
    <dbReference type="NCBI Taxonomy" id="2934178"/>
    <lineage>
        <taxon>Eukaryota</taxon>
        <taxon>Sar</taxon>
        <taxon>Stramenopiles</taxon>
        <taxon>Ochrophyta</taxon>
        <taxon>Bacillariophyta</taxon>
        <taxon>Coscinodiscophyceae</taxon>
        <taxon>Thalassiosirophycidae</taxon>
        <taxon>Stephanodiscales</taxon>
        <taxon>Stephanodiscaceae</taxon>
        <taxon>Stephanodiscus</taxon>
    </lineage>
</organism>
<accession>A0ABD3P0N7</accession>
<gene>
    <name evidence="3" type="ORF">ACHAW5_010433</name>
</gene>
<dbReference type="Proteomes" id="UP001530315">
    <property type="component" value="Unassembled WGS sequence"/>
</dbReference>
<proteinExistence type="predicted"/>
<name>A0ABD3P0N7_9STRA</name>
<keyword evidence="1" id="KW-0175">Coiled coil</keyword>
<evidence type="ECO:0000313" key="4">
    <source>
        <dbReference type="Proteomes" id="UP001530315"/>
    </source>
</evidence>
<evidence type="ECO:0000313" key="3">
    <source>
        <dbReference type="EMBL" id="KAL3780978.1"/>
    </source>
</evidence>
<reference evidence="3 4" key="1">
    <citation type="submission" date="2024-10" db="EMBL/GenBank/DDBJ databases">
        <title>Updated reference genomes for cyclostephanoid diatoms.</title>
        <authorList>
            <person name="Roberts W.R."/>
            <person name="Alverson A.J."/>
        </authorList>
    </citation>
    <scope>NUCLEOTIDE SEQUENCE [LARGE SCALE GENOMIC DNA]</scope>
    <source>
        <strain evidence="3 4">AJA276-08</strain>
    </source>
</reference>
<protein>
    <submittedName>
        <fullName evidence="3">Uncharacterized protein</fullName>
    </submittedName>
</protein>
<evidence type="ECO:0000256" key="1">
    <source>
        <dbReference type="SAM" id="Coils"/>
    </source>
</evidence>
<feature type="region of interest" description="Disordered" evidence="2">
    <location>
        <begin position="71"/>
        <end position="151"/>
    </location>
</feature>
<keyword evidence="4" id="KW-1185">Reference proteome</keyword>
<feature type="compositionally biased region" description="Low complexity" evidence="2">
    <location>
        <begin position="84"/>
        <end position="111"/>
    </location>
</feature>
<dbReference type="EMBL" id="JALLAZ020001088">
    <property type="protein sequence ID" value="KAL3780978.1"/>
    <property type="molecule type" value="Genomic_DNA"/>
</dbReference>
<comment type="caution">
    <text evidence="3">The sequence shown here is derived from an EMBL/GenBank/DDBJ whole genome shotgun (WGS) entry which is preliminary data.</text>
</comment>
<sequence length="456" mass="50577">MKLRESGLVPFHSREGKRNRPFSTERYVSSLLDGTSLAGCTIDAFAYRSKVPRTKYLSINKVFCLNVAERQSPSDRHGGGRIVRVAPSARASKSRAAATEGTSTESGGTERISSKPNIVPSVSDRSTARANTPRRLASISSKANSRDVSKTLATSERSVELACTPPTVESGLKALGLLRPIDNKTYEFGVANGIRLHLVESVKLCGLKKVREKSIMDMISTLCNHLTSKEEEISRWIEFADRVALSAAEKLDQSMLEYQAVCKSRDEAQNDVDNCQRALLTIDREFQTLKKDILMARDGVAEVMSTFPPLIRECEDRLRHEVRNRCDRLRSDLESWTSSLSVQEELKADADKARNELRGAIDKIEALGRQLESERIQKKKELGDVEEKMRAELNASDQKVKLSFKCLIKSKNKAVDEAVGRARAAEASANAAHKLLSDFRSSVVRRVSASETTSES</sequence>
<evidence type="ECO:0000256" key="2">
    <source>
        <dbReference type="SAM" id="MobiDB-lite"/>
    </source>
</evidence>